<accession>A0A382C178</accession>
<dbReference type="AlphaFoldDB" id="A0A382C178"/>
<keyword evidence="1" id="KW-1133">Transmembrane helix</keyword>
<feature type="transmembrane region" description="Helical" evidence="1">
    <location>
        <begin position="99"/>
        <end position="120"/>
    </location>
</feature>
<gene>
    <name evidence="2" type="ORF">METZ01_LOCUS172453</name>
</gene>
<dbReference type="InterPro" id="IPR036078">
    <property type="entry name" value="Spo11/TopoVI_A_sf"/>
</dbReference>
<sequence>MQCPKCGSFHKYKYGMTCSCRYQFVTDPKVTGFGDKRLKNSIDKLSEGDKYFTQEELYCKCYKPTTFLKSFCVFAIFAAILIIAIFLLKSADHEAFEAFGFSMMYCPGLILVIGLILALARVNKIDTDVIPAVDAYVGRYFPPNLLKTDKIKENSFSQVKYEEFTPDHFLIVDCRETLSQLLTNGFHRDHNCMIMTSDKFPQKAFDYYLSYKKSNPETKLYLFHDASLKGDLIANGLVADASWNTSFEQIVDLGINTKNLISTNKGVWRCGSELAAHRKKEQYIDEKINSNWKYMIDSLPQGRLLALLGFAFTSGYPLLSEEFHQAYLENQPHAGASGVDGGSQYDDFG</sequence>
<dbReference type="GO" id="GO:0005694">
    <property type="term" value="C:chromosome"/>
    <property type="evidence" value="ECO:0007669"/>
    <property type="project" value="InterPro"/>
</dbReference>
<name>A0A382C178_9ZZZZ</name>
<reference evidence="2" key="1">
    <citation type="submission" date="2018-05" db="EMBL/GenBank/DDBJ databases">
        <authorList>
            <person name="Lanie J.A."/>
            <person name="Ng W.-L."/>
            <person name="Kazmierczak K.M."/>
            <person name="Andrzejewski T.M."/>
            <person name="Davidsen T.M."/>
            <person name="Wayne K.J."/>
            <person name="Tettelin H."/>
            <person name="Glass J.I."/>
            <person name="Rusch D."/>
            <person name="Podicherti R."/>
            <person name="Tsui H.-C.T."/>
            <person name="Winkler M.E."/>
        </authorList>
    </citation>
    <scope>NUCLEOTIDE SEQUENCE</scope>
</reference>
<dbReference type="SUPFAM" id="SSF56726">
    <property type="entry name" value="DNA topoisomerase IV, alpha subunit"/>
    <property type="match status" value="1"/>
</dbReference>
<protein>
    <submittedName>
        <fullName evidence="2">Uncharacterized protein</fullName>
    </submittedName>
</protein>
<organism evidence="2">
    <name type="scientific">marine metagenome</name>
    <dbReference type="NCBI Taxonomy" id="408172"/>
    <lineage>
        <taxon>unclassified sequences</taxon>
        <taxon>metagenomes</taxon>
        <taxon>ecological metagenomes</taxon>
    </lineage>
</organism>
<keyword evidence="1" id="KW-0472">Membrane</keyword>
<dbReference type="GO" id="GO:0003677">
    <property type="term" value="F:DNA binding"/>
    <property type="evidence" value="ECO:0007669"/>
    <property type="project" value="InterPro"/>
</dbReference>
<feature type="transmembrane region" description="Helical" evidence="1">
    <location>
        <begin position="67"/>
        <end position="87"/>
    </location>
</feature>
<evidence type="ECO:0000313" key="2">
    <source>
        <dbReference type="EMBL" id="SVB19599.1"/>
    </source>
</evidence>
<proteinExistence type="predicted"/>
<evidence type="ECO:0000256" key="1">
    <source>
        <dbReference type="SAM" id="Phobius"/>
    </source>
</evidence>
<dbReference type="EMBL" id="UINC01032250">
    <property type="protein sequence ID" value="SVB19599.1"/>
    <property type="molecule type" value="Genomic_DNA"/>
</dbReference>
<keyword evidence="1" id="KW-0812">Transmembrane</keyword>